<evidence type="ECO:0000313" key="2">
    <source>
        <dbReference type="EMBL" id="KAF4672225.1"/>
    </source>
</evidence>
<name>A0A7J6ML47_PEROL</name>
<protein>
    <submittedName>
        <fullName evidence="2">Uncharacterized protein</fullName>
    </submittedName>
</protein>
<organism evidence="2 4">
    <name type="scientific">Perkinsus olseni</name>
    <name type="common">Perkinsus atlanticus</name>
    <dbReference type="NCBI Taxonomy" id="32597"/>
    <lineage>
        <taxon>Eukaryota</taxon>
        <taxon>Sar</taxon>
        <taxon>Alveolata</taxon>
        <taxon>Perkinsozoa</taxon>
        <taxon>Perkinsea</taxon>
        <taxon>Perkinsida</taxon>
        <taxon>Perkinsidae</taxon>
        <taxon>Perkinsus</taxon>
    </lineage>
</organism>
<evidence type="ECO:0000313" key="4">
    <source>
        <dbReference type="Proteomes" id="UP000572268"/>
    </source>
</evidence>
<evidence type="ECO:0000313" key="3">
    <source>
        <dbReference type="Proteomes" id="UP000570595"/>
    </source>
</evidence>
<sequence>MSSSATSVQLVAHLEVDQDNVYPLVLTQSPNTFFIMEEWIEDIFPGRCEELLFKSYKCQPPQCTPGPLADVKIFDKVEVGVFCAPPDGEVFANGIVFGLVNESKGAPYASLGLAPR</sequence>
<evidence type="ECO:0000313" key="1">
    <source>
        <dbReference type="EMBL" id="KAF4665941.1"/>
    </source>
</evidence>
<dbReference type="Proteomes" id="UP000570595">
    <property type="component" value="Unassembled WGS sequence"/>
</dbReference>
<proteinExistence type="predicted"/>
<dbReference type="Proteomes" id="UP000572268">
    <property type="component" value="Unassembled WGS sequence"/>
</dbReference>
<dbReference type="EMBL" id="JABANN010000083">
    <property type="protein sequence ID" value="KAF4672225.1"/>
    <property type="molecule type" value="Genomic_DNA"/>
</dbReference>
<dbReference type="EMBL" id="JABAHT010000083">
    <property type="protein sequence ID" value="KAF4665941.1"/>
    <property type="molecule type" value="Genomic_DNA"/>
</dbReference>
<dbReference type="AlphaFoldDB" id="A0A7J6ML47"/>
<comment type="caution">
    <text evidence="2">The sequence shown here is derived from an EMBL/GenBank/DDBJ whole genome shotgun (WGS) entry which is preliminary data.</text>
</comment>
<reference evidence="3 4" key="1">
    <citation type="submission" date="2020-04" db="EMBL/GenBank/DDBJ databases">
        <title>Perkinsus olseni comparative genomics.</title>
        <authorList>
            <person name="Bogema D.R."/>
        </authorList>
    </citation>
    <scope>NUCLEOTIDE SEQUENCE [LARGE SCALE GENOMIC DNA]</scope>
    <source>
        <strain evidence="1">ATCC PRA-179</strain>
        <strain evidence="2">ATCC PRA-31</strain>
    </source>
</reference>
<accession>A0A7J6ML47</accession>
<gene>
    <name evidence="2" type="ORF">FOL46_009301</name>
    <name evidence="1" type="ORF">FOZ61_010345</name>
</gene>